<dbReference type="RefSeq" id="WP_085559483.1">
    <property type="nucleotide sequence ID" value="NZ_FOAH01000007.1"/>
</dbReference>
<feature type="domain" description="Metallo-beta-lactamase" evidence="1">
    <location>
        <begin position="42"/>
        <end position="234"/>
    </location>
</feature>
<dbReference type="AlphaFoldDB" id="A0A1X7N5H7"/>
<reference evidence="2 3" key="1">
    <citation type="submission" date="2017-04" db="EMBL/GenBank/DDBJ databases">
        <authorList>
            <person name="Afonso C.L."/>
            <person name="Miller P.J."/>
            <person name="Scott M.A."/>
            <person name="Spackman E."/>
            <person name="Goraichik I."/>
            <person name="Dimitrov K.M."/>
            <person name="Suarez D.L."/>
            <person name="Swayne D.E."/>
        </authorList>
    </citation>
    <scope>NUCLEOTIDE SEQUENCE [LARGE SCALE GENOMIC DNA]</scope>
    <source>
        <strain evidence="2 3">LMG26642</strain>
    </source>
</reference>
<dbReference type="PANTHER" id="PTHR30619">
    <property type="entry name" value="DNA INTERNALIZATION/COMPETENCE PROTEIN COMEC/REC2"/>
    <property type="match status" value="1"/>
</dbReference>
<dbReference type="Gene3D" id="3.60.15.10">
    <property type="entry name" value="Ribonuclease Z/Hydroxyacylglutathione hydrolase-like"/>
    <property type="match status" value="1"/>
</dbReference>
<dbReference type="OrthoDB" id="9761531at2"/>
<dbReference type="EMBL" id="FXBJ01000002">
    <property type="protein sequence ID" value="SMH31811.1"/>
    <property type="molecule type" value="Genomic_DNA"/>
</dbReference>
<dbReference type="PANTHER" id="PTHR30619:SF1">
    <property type="entry name" value="RECOMBINATION PROTEIN 2"/>
    <property type="match status" value="1"/>
</dbReference>
<protein>
    <submittedName>
        <fullName evidence="2">Metal-dependent hydrolase, beta-lactamase superfamily II</fullName>
    </submittedName>
</protein>
<accession>A0A1X7N5H7</accession>
<proteinExistence type="predicted"/>
<dbReference type="InterPro" id="IPR035681">
    <property type="entry name" value="ComA-like_MBL"/>
</dbReference>
<dbReference type="SMART" id="SM00849">
    <property type="entry name" value="Lactamase_B"/>
    <property type="match status" value="1"/>
</dbReference>
<dbReference type="InterPro" id="IPR001279">
    <property type="entry name" value="Metallo-B-lactamas"/>
</dbReference>
<dbReference type="STRING" id="1073423.SAMN04488700_1311"/>
<dbReference type="InterPro" id="IPR052159">
    <property type="entry name" value="Competence_DNA_uptake"/>
</dbReference>
<evidence type="ECO:0000313" key="3">
    <source>
        <dbReference type="Proteomes" id="UP000193435"/>
    </source>
</evidence>
<organism evidence="2 3">
    <name type="scientific">Carnobacterium iners</name>
    <dbReference type="NCBI Taxonomy" id="1073423"/>
    <lineage>
        <taxon>Bacteria</taxon>
        <taxon>Bacillati</taxon>
        <taxon>Bacillota</taxon>
        <taxon>Bacilli</taxon>
        <taxon>Lactobacillales</taxon>
        <taxon>Carnobacteriaceae</taxon>
        <taxon>Carnobacterium</taxon>
    </lineage>
</organism>
<sequence length="270" mass="30699">MKSKIIKIGFLFFIGLLLFFLIRPLVSETPEKTKIVIFGLGKADSIYIESENETILIDAGLKSTKEELALKLKAVRVKRLDYLILTHPDKDHVGGASYILDGFEVGKLIQSNHFKDTKREARIQKVVDEKEIENVRLTEDLSFELGTLKVTIITPEENDYKGDNDHSLITLIEDGDLNYLFAGDAEEELLEETLKIDLPKIDLYKVAHHGRENPNSEKFIEKISPKLSVITNSKKDSEVEDLLEKQGSTVMYAFEKDIHLSSDGKEIEYK</sequence>
<keyword evidence="3" id="KW-1185">Reference proteome</keyword>
<keyword evidence="2" id="KW-0378">Hydrolase</keyword>
<dbReference type="InterPro" id="IPR036866">
    <property type="entry name" value="RibonucZ/Hydroxyglut_hydro"/>
</dbReference>
<dbReference type="CDD" id="cd07731">
    <property type="entry name" value="ComA-like_MBL-fold"/>
    <property type="match status" value="1"/>
</dbReference>
<evidence type="ECO:0000313" key="2">
    <source>
        <dbReference type="EMBL" id="SMH31811.1"/>
    </source>
</evidence>
<dbReference type="Proteomes" id="UP000193435">
    <property type="component" value="Unassembled WGS sequence"/>
</dbReference>
<dbReference type="Pfam" id="PF00753">
    <property type="entry name" value="Lactamase_B"/>
    <property type="match status" value="1"/>
</dbReference>
<dbReference type="SUPFAM" id="SSF56281">
    <property type="entry name" value="Metallo-hydrolase/oxidoreductase"/>
    <property type="match status" value="1"/>
</dbReference>
<dbReference type="GO" id="GO:0016787">
    <property type="term" value="F:hydrolase activity"/>
    <property type="evidence" value="ECO:0007669"/>
    <property type="project" value="UniProtKB-KW"/>
</dbReference>
<gene>
    <name evidence="2" type="ORF">SAMN04488700_1311</name>
</gene>
<name>A0A1X7N5H7_9LACT</name>
<evidence type="ECO:0000259" key="1">
    <source>
        <dbReference type="SMART" id="SM00849"/>
    </source>
</evidence>